<dbReference type="InterPro" id="IPR017896">
    <property type="entry name" value="4Fe4S_Fe-S-bd"/>
</dbReference>
<gene>
    <name evidence="7" type="ORF">H9725_10855</name>
</gene>
<reference evidence="7" key="1">
    <citation type="journal article" date="2021" name="PeerJ">
        <title>Extensive microbial diversity within the chicken gut microbiome revealed by metagenomics and culture.</title>
        <authorList>
            <person name="Gilroy R."/>
            <person name="Ravi A."/>
            <person name="Getino M."/>
            <person name="Pursley I."/>
            <person name="Horton D.L."/>
            <person name="Alikhan N.F."/>
            <person name="Baker D."/>
            <person name="Gharbi K."/>
            <person name="Hall N."/>
            <person name="Watson M."/>
            <person name="Adriaenssens E.M."/>
            <person name="Foster-Nyarko E."/>
            <person name="Jarju S."/>
            <person name="Secka A."/>
            <person name="Antonio M."/>
            <person name="Oren A."/>
            <person name="Chaudhuri R.R."/>
            <person name="La Ragione R."/>
            <person name="Hildebrand F."/>
            <person name="Pallen M.J."/>
        </authorList>
    </citation>
    <scope>NUCLEOTIDE SEQUENCE</scope>
    <source>
        <strain evidence="7">ChiBcec16-3735</strain>
    </source>
</reference>
<feature type="domain" description="4Fe-4S ferredoxin-type" evidence="6">
    <location>
        <begin position="135"/>
        <end position="164"/>
    </location>
</feature>
<dbReference type="PROSITE" id="PS51379">
    <property type="entry name" value="4FE4S_FER_2"/>
    <property type="match status" value="4"/>
</dbReference>
<feature type="domain" description="4Fe-4S ferredoxin-type" evidence="6">
    <location>
        <begin position="166"/>
        <end position="193"/>
    </location>
</feature>
<keyword evidence="4" id="KW-0411">Iron-sulfur</keyword>
<evidence type="ECO:0000256" key="3">
    <source>
        <dbReference type="ARBA" id="ARBA00023004"/>
    </source>
</evidence>
<dbReference type="PANTHER" id="PTHR43687:SF1">
    <property type="entry name" value="FERREDOXIN III"/>
    <property type="match status" value="1"/>
</dbReference>
<evidence type="ECO:0000256" key="1">
    <source>
        <dbReference type="ARBA" id="ARBA00022485"/>
    </source>
</evidence>
<dbReference type="GO" id="GO:0046872">
    <property type="term" value="F:metal ion binding"/>
    <property type="evidence" value="ECO:0007669"/>
    <property type="project" value="UniProtKB-KW"/>
</dbReference>
<keyword evidence="3" id="KW-0408">Iron</keyword>
<organism evidence="7 8">
    <name type="scientific">Candidatus Faecalibacterium gallistercoris</name>
    <dbReference type="NCBI Taxonomy" id="2838579"/>
    <lineage>
        <taxon>Bacteria</taxon>
        <taxon>Bacillati</taxon>
        <taxon>Bacillota</taxon>
        <taxon>Clostridia</taxon>
        <taxon>Eubacteriales</taxon>
        <taxon>Oscillospiraceae</taxon>
        <taxon>Faecalibacterium</taxon>
    </lineage>
</organism>
<dbReference type="InterPro" id="IPR050572">
    <property type="entry name" value="Fe-S_Ferredoxin"/>
</dbReference>
<evidence type="ECO:0000313" key="8">
    <source>
        <dbReference type="Proteomes" id="UP000824065"/>
    </source>
</evidence>
<protein>
    <submittedName>
        <fullName evidence="7">4Fe-4S binding protein</fullName>
    </submittedName>
</protein>
<comment type="caution">
    <text evidence="7">The sequence shown here is derived from an EMBL/GenBank/DDBJ whole genome shotgun (WGS) entry which is preliminary data.</text>
</comment>
<reference evidence="7" key="2">
    <citation type="submission" date="2021-04" db="EMBL/GenBank/DDBJ databases">
        <authorList>
            <person name="Gilroy R."/>
        </authorList>
    </citation>
    <scope>NUCLEOTIDE SEQUENCE</scope>
    <source>
        <strain evidence="7">ChiBcec16-3735</strain>
    </source>
</reference>
<name>A0A9D2FIG3_9FIRM</name>
<dbReference type="PANTHER" id="PTHR43687">
    <property type="entry name" value="ADENYLYLSULFATE REDUCTASE, BETA SUBUNIT"/>
    <property type="match status" value="1"/>
</dbReference>
<keyword evidence="2" id="KW-0479">Metal-binding</keyword>
<dbReference type="Pfam" id="PF12838">
    <property type="entry name" value="Fer4_7"/>
    <property type="match status" value="2"/>
</dbReference>
<dbReference type="Gene3D" id="3.30.70.3270">
    <property type="match status" value="2"/>
</dbReference>
<feature type="region of interest" description="Disordered" evidence="5">
    <location>
        <begin position="118"/>
        <end position="137"/>
    </location>
</feature>
<dbReference type="EMBL" id="DXBJ01000079">
    <property type="protein sequence ID" value="HIZ59047.1"/>
    <property type="molecule type" value="Genomic_DNA"/>
</dbReference>
<dbReference type="SUPFAM" id="SSF54862">
    <property type="entry name" value="4Fe-4S ferredoxins"/>
    <property type="match status" value="1"/>
</dbReference>
<evidence type="ECO:0000313" key="7">
    <source>
        <dbReference type="EMBL" id="HIZ59047.1"/>
    </source>
</evidence>
<dbReference type="PROSITE" id="PS00198">
    <property type="entry name" value="4FE4S_FER_1"/>
    <property type="match status" value="3"/>
</dbReference>
<dbReference type="AlphaFoldDB" id="A0A9D2FIG3"/>
<keyword evidence="1" id="KW-0004">4Fe-4S</keyword>
<dbReference type="InterPro" id="IPR017900">
    <property type="entry name" value="4Fe4S_Fe_S_CS"/>
</dbReference>
<dbReference type="Proteomes" id="UP000824065">
    <property type="component" value="Unassembled WGS sequence"/>
</dbReference>
<sequence length="193" mass="20775">MDHKHDQTPPWKLFPFVGTVMKNLFSKPDTTGYPYEPAHYPERMRGHVEIRVEDCISCGLCVRSCPPGALQVDRAAGTWTINRFDCVQCGNCVQVCPKKCLAIVPGYTAPAAQKASETFTRPKAPDAPPAGKAGGKPENDAGKCVYCTLCARKCPQNAITVDRAAKTWQLDAAACVGCGLCAAACPKKCLTLK</sequence>
<dbReference type="CDD" id="cd10549">
    <property type="entry name" value="MtMvhB_like"/>
    <property type="match status" value="1"/>
</dbReference>
<evidence type="ECO:0000259" key="6">
    <source>
        <dbReference type="PROSITE" id="PS51379"/>
    </source>
</evidence>
<dbReference type="GO" id="GO:0051539">
    <property type="term" value="F:4 iron, 4 sulfur cluster binding"/>
    <property type="evidence" value="ECO:0007669"/>
    <property type="project" value="UniProtKB-KW"/>
</dbReference>
<accession>A0A9D2FIG3</accession>
<evidence type="ECO:0000256" key="2">
    <source>
        <dbReference type="ARBA" id="ARBA00022723"/>
    </source>
</evidence>
<feature type="domain" description="4Fe-4S ferredoxin-type" evidence="6">
    <location>
        <begin position="77"/>
        <end position="106"/>
    </location>
</feature>
<proteinExistence type="predicted"/>
<evidence type="ECO:0000256" key="4">
    <source>
        <dbReference type="ARBA" id="ARBA00023014"/>
    </source>
</evidence>
<evidence type="ECO:0000256" key="5">
    <source>
        <dbReference type="SAM" id="MobiDB-lite"/>
    </source>
</evidence>
<feature type="domain" description="4Fe-4S ferredoxin-type" evidence="6">
    <location>
        <begin position="46"/>
        <end position="75"/>
    </location>
</feature>